<dbReference type="AlphaFoldDB" id="A0A2Z5UUJ4"/>
<dbReference type="RefSeq" id="WP_126322692.1">
    <property type="nucleotide sequence ID" value="NZ_AP018005.1"/>
</dbReference>
<accession>A0A2Z5UUJ4</accession>
<gene>
    <name evidence="6" type="primary">slt</name>
    <name evidence="6" type="ORF">RVIR1_07300</name>
</gene>
<dbReference type="GO" id="GO:0042597">
    <property type="term" value="C:periplasmic space"/>
    <property type="evidence" value="ECO:0007669"/>
    <property type="project" value="InterPro"/>
</dbReference>
<protein>
    <submittedName>
        <fullName evidence="6">Lytic transglycosylase</fullName>
    </submittedName>
</protein>
<feature type="domain" description="Lytic transglycosylase superhelical linker" evidence="5">
    <location>
        <begin position="398"/>
        <end position="463"/>
    </location>
</feature>
<proteinExistence type="inferred from homology"/>
<sequence>MIKKYLSRLLLMLLFCSNVAYTDDSNSQRQLFWQARQLLLAKHYRQFEQLSDQLKDYPLYPYLSYIKIKQQLAYQNVAEIDDFLETYKDTPLADKLRMECLTQTVKRRDWLHFIHYYRPIYAPTLQCYYLNALLATNQKQAAYKAIPELWLTLNSPPYICHHVFSHWEQSGELTHELIWKKLEQAIQRNNVPVIQHLGQRLAADERQQLKLWYRVHNHPLLVEQSEQFDSDDPIDRKILLDGIGRLAAKDPSELVETWPLLTKMYPFNEAEKQSLLSSLSISLARHADLDAGTWLKQVKPTYADSVLREWRVRNELLNGNWKQALYWIDHLTRREQKLPCWRYWRARALAETQQAQAATAIYKSLAAEVDYYGVLASQRLKQRYSPVTRRVLGNPSALQQNEAIQRAKELHALGFTGDARREWLWALPSLSIPQRQAAAQLAKQWEWYDLAIIGAAKAKIQNDVRLRFPMAYRTPVLATARNLHLNAAWIWAIMRQESAFMWNAKSSAGALGLMQIMPATGKMLTKNLNLTSSNLLDPKQNIRLGGFYLKHLLKTFDGSLVLATAAYNVGPTRIKNYQTLYQRLPRDVWVEILPWKETRDYIKSVSLARNLYGQT</sequence>
<evidence type="ECO:0000259" key="5">
    <source>
        <dbReference type="Pfam" id="PF14718"/>
    </source>
</evidence>
<dbReference type="Gene3D" id="1.10.530.10">
    <property type="match status" value="1"/>
</dbReference>
<dbReference type="CDD" id="cd13401">
    <property type="entry name" value="Slt70-like"/>
    <property type="match status" value="1"/>
</dbReference>
<evidence type="ECO:0000313" key="6">
    <source>
        <dbReference type="EMBL" id="BBB15219.1"/>
    </source>
</evidence>
<comment type="similarity">
    <text evidence="1">Belongs to the transglycosylase Slt family.</text>
</comment>
<dbReference type="PANTHER" id="PTHR37423">
    <property type="entry name" value="SOLUBLE LYTIC MUREIN TRANSGLYCOSYLASE-RELATED"/>
    <property type="match status" value="1"/>
</dbReference>
<evidence type="ECO:0000256" key="1">
    <source>
        <dbReference type="ARBA" id="ARBA00007734"/>
    </source>
</evidence>
<evidence type="ECO:0000256" key="2">
    <source>
        <dbReference type="ARBA" id="ARBA00022729"/>
    </source>
</evidence>
<feature type="chain" id="PRO_5016281632" evidence="3">
    <location>
        <begin position="23"/>
        <end position="615"/>
    </location>
</feature>
<dbReference type="Proteomes" id="UP000282483">
    <property type="component" value="Chromosome"/>
</dbReference>
<keyword evidence="2 3" id="KW-0732">Signal</keyword>
<dbReference type="InterPro" id="IPR008258">
    <property type="entry name" value="Transglycosylase_SLT_dom_1"/>
</dbReference>
<dbReference type="InterPro" id="IPR037061">
    <property type="entry name" value="Lytic_TGlycoase_superhlx_L_sf"/>
</dbReference>
<dbReference type="Pfam" id="PF01464">
    <property type="entry name" value="SLT"/>
    <property type="match status" value="1"/>
</dbReference>
<dbReference type="KEGG" id="rvi:RVIR1_07300"/>
<dbReference type="InterPro" id="IPR023346">
    <property type="entry name" value="Lysozyme-like_dom_sf"/>
</dbReference>
<dbReference type="PANTHER" id="PTHR37423:SF5">
    <property type="entry name" value="SOLUBLE LYTIC MUREIN TRANSGLYCOSYLASE"/>
    <property type="match status" value="1"/>
</dbReference>
<dbReference type="Gene3D" id="1.25.20.10">
    <property type="entry name" value="Bacterial muramidases"/>
    <property type="match status" value="1"/>
</dbReference>
<dbReference type="OrthoDB" id="92254at2"/>
<dbReference type="Gene3D" id="1.10.1240.20">
    <property type="entry name" value="Lytic transglycosylase, superhelical linker domain"/>
    <property type="match status" value="1"/>
</dbReference>
<organism evidence="6 7">
    <name type="scientific">Candidatus Rickettsiella viridis</name>
    <dbReference type="NCBI Taxonomy" id="676208"/>
    <lineage>
        <taxon>Bacteria</taxon>
        <taxon>Pseudomonadati</taxon>
        <taxon>Pseudomonadota</taxon>
        <taxon>Gammaproteobacteria</taxon>
        <taxon>Legionellales</taxon>
        <taxon>Coxiellaceae</taxon>
        <taxon>Rickettsiella</taxon>
    </lineage>
</organism>
<dbReference type="EMBL" id="AP018005">
    <property type="protein sequence ID" value="BBB15219.1"/>
    <property type="molecule type" value="Genomic_DNA"/>
</dbReference>
<evidence type="ECO:0000313" key="7">
    <source>
        <dbReference type="Proteomes" id="UP000282483"/>
    </source>
</evidence>
<feature type="domain" description="Transglycosylase SLT" evidence="4">
    <location>
        <begin position="481"/>
        <end position="584"/>
    </location>
</feature>
<dbReference type="InterPro" id="IPR008939">
    <property type="entry name" value="Lytic_TGlycosylase_superhlx_U"/>
</dbReference>
<dbReference type="SUPFAM" id="SSF48435">
    <property type="entry name" value="Bacterial muramidases"/>
    <property type="match status" value="1"/>
</dbReference>
<evidence type="ECO:0000259" key="4">
    <source>
        <dbReference type="Pfam" id="PF01464"/>
    </source>
</evidence>
<name>A0A2Z5UUJ4_9COXI</name>
<dbReference type="GO" id="GO:0004553">
    <property type="term" value="F:hydrolase activity, hydrolyzing O-glycosyl compounds"/>
    <property type="evidence" value="ECO:0007669"/>
    <property type="project" value="InterPro"/>
</dbReference>
<evidence type="ECO:0000256" key="3">
    <source>
        <dbReference type="SAM" id="SignalP"/>
    </source>
</evidence>
<feature type="signal peptide" evidence="3">
    <location>
        <begin position="1"/>
        <end position="22"/>
    </location>
</feature>
<dbReference type="InterPro" id="IPR012289">
    <property type="entry name" value="Lytic_TGlycosylase_superhlx_L"/>
</dbReference>
<reference evidence="6 7" key="1">
    <citation type="submission" date="2017-03" db="EMBL/GenBank/DDBJ databases">
        <title>The genome sequence of Candidatus Rickettsiella viridis.</title>
        <authorList>
            <person name="Nikoh N."/>
            <person name="Tsuchida T."/>
            <person name="Yamaguchi K."/>
            <person name="Maeda T."/>
            <person name="Shigenobu S."/>
            <person name="Fukatsu T."/>
        </authorList>
    </citation>
    <scope>NUCLEOTIDE SEQUENCE [LARGE SCALE GENOMIC DNA]</scope>
    <source>
        <strain evidence="6 7">Ap-RA04</strain>
    </source>
</reference>
<dbReference type="SUPFAM" id="SSF53955">
    <property type="entry name" value="Lysozyme-like"/>
    <property type="match status" value="1"/>
</dbReference>
<dbReference type="Pfam" id="PF14718">
    <property type="entry name" value="SLT_L"/>
    <property type="match status" value="1"/>
</dbReference>
<keyword evidence="7" id="KW-1185">Reference proteome</keyword>